<evidence type="ECO:0000313" key="1">
    <source>
        <dbReference type="EMBL" id="PRP93281.1"/>
    </source>
</evidence>
<gene>
    <name evidence="1" type="ORF">ENSA5_43760</name>
</gene>
<name>A0A2S9XKS6_9BACT</name>
<protein>
    <submittedName>
        <fullName evidence="1">Uncharacterized protein</fullName>
    </submittedName>
</protein>
<comment type="caution">
    <text evidence="1">The sequence shown here is derived from an EMBL/GenBank/DDBJ whole genome shotgun (WGS) entry which is preliminary data.</text>
</comment>
<accession>A0A2S9XKS6</accession>
<proteinExistence type="predicted"/>
<sequence>MSWAVTATGGAAVPIYLGYRWWRRHQREQELARELDEANSDVLQIPEHLSPALAALARETHRLRLELETPVRRVRAPLISETPWARRQRCDEYDSALYEVRRAIWDWLRTLRRLEPKDQLLLGELGLSVAPFRRVLFGCDRTTDVWEQVVFAQAPDLDLIWAELRRAILELRRFERALLSASIDPYR</sequence>
<dbReference type="OrthoDB" id="5507745at2"/>
<dbReference type="RefSeq" id="WP_106393654.1">
    <property type="nucleotide sequence ID" value="NZ_PVNK01000188.1"/>
</dbReference>
<organism evidence="1 2">
    <name type="scientific">Enhygromyxa salina</name>
    <dbReference type="NCBI Taxonomy" id="215803"/>
    <lineage>
        <taxon>Bacteria</taxon>
        <taxon>Pseudomonadati</taxon>
        <taxon>Myxococcota</taxon>
        <taxon>Polyangia</taxon>
        <taxon>Nannocystales</taxon>
        <taxon>Nannocystaceae</taxon>
        <taxon>Enhygromyxa</taxon>
    </lineage>
</organism>
<dbReference type="Proteomes" id="UP000237968">
    <property type="component" value="Unassembled WGS sequence"/>
</dbReference>
<dbReference type="AlphaFoldDB" id="A0A2S9XKS6"/>
<dbReference type="EMBL" id="PVNK01000188">
    <property type="protein sequence ID" value="PRP93281.1"/>
    <property type="molecule type" value="Genomic_DNA"/>
</dbReference>
<evidence type="ECO:0000313" key="2">
    <source>
        <dbReference type="Proteomes" id="UP000237968"/>
    </source>
</evidence>
<keyword evidence="2" id="KW-1185">Reference proteome</keyword>
<reference evidence="1 2" key="1">
    <citation type="submission" date="2018-03" db="EMBL/GenBank/DDBJ databases">
        <title>Draft Genome Sequences of the Obligatory Marine Myxobacteria Enhygromyxa salina SWB005.</title>
        <authorList>
            <person name="Poehlein A."/>
            <person name="Moghaddam J.A."/>
            <person name="Harms H."/>
            <person name="Alanjari M."/>
            <person name="Koenig G.M."/>
            <person name="Daniel R."/>
            <person name="Schaeberle T.F."/>
        </authorList>
    </citation>
    <scope>NUCLEOTIDE SEQUENCE [LARGE SCALE GENOMIC DNA]</scope>
    <source>
        <strain evidence="1 2">SWB005</strain>
    </source>
</reference>